<feature type="DNA-binding region" description="H-T-H motif" evidence="4">
    <location>
        <begin position="32"/>
        <end position="51"/>
    </location>
</feature>
<evidence type="ECO:0000256" key="2">
    <source>
        <dbReference type="ARBA" id="ARBA00023125"/>
    </source>
</evidence>
<dbReference type="InterPro" id="IPR036271">
    <property type="entry name" value="Tet_transcr_reg_TetR-rel_C_sf"/>
</dbReference>
<dbReference type="EMBL" id="WTYN01000004">
    <property type="protein sequence ID" value="MXO63854.1"/>
    <property type="molecule type" value="Genomic_DNA"/>
</dbReference>
<evidence type="ECO:0000259" key="5">
    <source>
        <dbReference type="PROSITE" id="PS50977"/>
    </source>
</evidence>
<evidence type="ECO:0000256" key="4">
    <source>
        <dbReference type="PROSITE-ProRule" id="PRU00335"/>
    </source>
</evidence>
<sequence>MRYPKDQKADTKRHILEVAARSFRAKGPDHVSVGEVMSEAGLTHGGFYAHFKSKDALVAESVAAMFSDARSRTSPLDDALAGAGSDVRDALLRYCRSYLSSAHRDRPERGCPLPSLSADVARKGGAAADALTRGLGAMSDRMARVLDRLGEDDAINKATAIVAQMVGAITLARTLGQTPESDTLLNACYDDLARRYGA</sequence>
<protein>
    <submittedName>
        <fullName evidence="6">TetR family transcriptional regulator</fullName>
    </submittedName>
</protein>
<dbReference type="InterPro" id="IPR009057">
    <property type="entry name" value="Homeodomain-like_sf"/>
</dbReference>
<dbReference type="Gene3D" id="1.10.357.10">
    <property type="entry name" value="Tetracycline Repressor, domain 2"/>
    <property type="match status" value="1"/>
</dbReference>
<dbReference type="Proteomes" id="UP000445582">
    <property type="component" value="Unassembled WGS sequence"/>
</dbReference>
<dbReference type="Pfam" id="PF16925">
    <property type="entry name" value="TetR_C_13"/>
    <property type="match status" value="1"/>
</dbReference>
<organism evidence="6 7">
    <name type="scientific">Qipengyuania oceanensis</name>
    <dbReference type="NCBI Taxonomy" id="1463597"/>
    <lineage>
        <taxon>Bacteria</taxon>
        <taxon>Pseudomonadati</taxon>
        <taxon>Pseudomonadota</taxon>
        <taxon>Alphaproteobacteria</taxon>
        <taxon>Sphingomonadales</taxon>
        <taxon>Erythrobacteraceae</taxon>
        <taxon>Qipengyuania</taxon>
    </lineage>
</organism>
<dbReference type="PRINTS" id="PR00455">
    <property type="entry name" value="HTHTETR"/>
</dbReference>
<dbReference type="InterPro" id="IPR011075">
    <property type="entry name" value="TetR_C"/>
</dbReference>
<accession>A0A844YLQ3</accession>
<proteinExistence type="predicted"/>
<keyword evidence="2 4" id="KW-0238">DNA-binding</keyword>
<dbReference type="SUPFAM" id="SSF48498">
    <property type="entry name" value="Tetracyclin repressor-like, C-terminal domain"/>
    <property type="match status" value="1"/>
</dbReference>
<dbReference type="RefSeq" id="WP_160676900.1">
    <property type="nucleotide sequence ID" value="NZ_WTYN01000004.1"/>
</dbReference>
<feature type="domain" description="HTH tetR-type" evidence="5">
    <location>
        <begin position="9"/>
        <end position="69"/>
    </location>
</feature>
<dbReference type="InterPro" id="IPR023772">
    <property type="entry name" value="DNA-bd_HTH_TetR-type_CS"/>
</dbReference>
<comment type="caution">
    <text evidence="6">The sequence shown here is derived from an EMBL/GenBank/DDBJ whole genome shotgun (WGS) entry which is preliminary data.</text>
</comment>
<dbReference type="AlphaFoldDB" id="A0A844YLQ3"/>
<dbReference type="Gene3D" id="1.10.10.60">
    <property type="entry name" value="Homeodomain-like"/>
    <property type="match status" value="1"/>
</dbReference>
<dbReference type="SUPFAM" id="SSF46689">
    <property type="entry name" value="Homeodomain-like"/>
    <property type="match status" value="1"/>
</dbReference>
<keyword evidence="7" id="KW-1185">Reference proteome</keyword>
<dbReference type="PROSITE" id="PS50977">
    <property type="entry name" value="HTH_TETR_2"/>
    <property type="match status" value="1"/>
</dbReference>
<evidence type="ECO:0000256" key="3">
    <source>
        <dbReference type="ARBA" id="ARBA00023163"/>
    </source>
</evidence>
<dbReference type="PANTHER" id="PTHR47506:SF7">
    <property type="entry name" value="TRANSCRIPTIONAL REGULATORY PROTEIN"/>
    <property type="match status" value="1"/>
</dbReference>
<evidence type="ECO:0000313" key="6">
    <source>
        <dbReference type="EMBL" id="MXO63854.1"/>
    </source>
</evidence>
<reference evidence="6 7" key="1">
    <citation type="submission" date="2019-12" db="EMBL/GenBank/DDBJ databases">
        <title>Genomic-based taxomic classification of the family Erythrobacteraceae.</title>
        <authorList>
            <person name="Xu L."/>
        </authorList>
    </citation>
    <scope>NUCLEOTIDE SEQUENCE [LARGE SCALE GENOMIC DNA]</scope>
    <source>
        <strain evidence="6 7">MCCC 1A09965</strain>
    </source>
</reference>
<name>A0A844YLQ3_9SPHN</name>
<dbReference type="PANTHER" id="PTHR47506">
    <property type="entry name" value="TRANSCRIPTIONAL REGULATORY PROTEIN"/>
    <property type="match status" value="1"/>
</dbReference>
<keyword evidence="1" id="KW-0805">Transcription regulation</keyword>
<gene>
    <name evidence="6" type="ORF">GRI48_12640</name>
</gene>
<evidence type="ECO:0000256" key="1">
    <source>
        <dbReference type="ARBA" id="ARBA00023015"/>
    </source>
</evidence>
<dbReference type="PROSITE" id="PS01081">
    <property type="entry name" value="HTH_TETR_1"/>
    <property type="match status" value="1"/>
</dbReference>
<keyword evidence="3" id="KW-0804">Transcription</keyword>
<dbReference type="GO" id="GO:0003677">
    <property type="term" value="F:DNA binding"/>
    <property type="evidence" value="ECO:0007669"/>
    <property type="project" value="UniProtKB-UniRule"/>
</dbReference>
<dbReference type="InterPro" id="IPR001647">
    <property type="entry name" value="HTH_TetR"/>
</dbReference>
<dbReference type="OrthoDB" id="9798857at2"/>
<evidence type="ECO:0000313" key="7">
    <source>
        <dbReference type="Proteomes" id="UP000445582"/>
    </source>
</evidence>
<dbReference type="Pfam" id="PF00440">
    <property type="entry name" value="TetR_N"/>
    <property type="match status" value="1"/>
</dbReference>